<protein>
    <submittedName>
        <fullName evidence="2">Hydantoinase B/oxoprolinase family protein</fullName>
    </submittedName>
</protein>
<feature type="domain" description="Hydantoinase B/oxoprolinase" evidence="1">
    <location>
        <begin position="8"/>
        <end position="522"/>
    </location>
</feature>
<proteinExistence type="predicted"/>
<dbReference type="EMBL" id="CP084167">
    <property type="protein sequence ID" value="UJG42759.1"/>
    <property type="molecule type" value="Genomic_DNA"/>
</dbReference>
<dbReference type="PANTHER" id="PTHR11365:SF23">
    <property type="entry name" value="HYPOTHETICAL 5-OXOPROLINASE (EUROFUNG)-RELATED"/>
    <property type="match status" value="1"/>
</dbReference>
<dbReference type="GO" id="GO:0006749">
    <property type="term" value="P:glutathione metabolic process"/>
    <property type="evidence" value="ECO:0007669"/>
    <property type="project" value="TreeGrafter"/>
</dbReference>
<name>A0A9Y1BPF3_9ARCH</name>
<dbReference type="PANTHER" id="PTHR11365">
    <property type="entry name" value="5-OXOPROLINASE RELATED"/>
    <property type="match status" value="1"/>
</dbReference>
<dbReference type="InterPro" id="IPR045079">
    <property type="entry name" value="Oxoprolinase-like"/>
</dbReference>
<gene>
    <name evidence="2" type="ORF">K9W46_10270</name>
</gene>
<evidence type="ECO:0000259" key="1">
    <source>
        <dbReference type="Pfam" id="PF02538"/>
    </source>
</evidence>
<organism evidence="2">
    <name type="scientific">Candidatus Heimdallarchaeum endolithica</name>
    <dbReference type="NCBI Taxonomy" id="2876572"/>
    <lineage>
        <taxon>Archaea</taxon>
        <taxon>Promethearchaeati</taxon>
        <taxon>Candidatus Heimdallarchaeota</taxon>
        <taxon>Candidatus Heimdallarchaeia (ex Rinke et al. 2021) (nom. nud.)</taxon>
        <taxon>Candidatus Heimdallarchaeales</taxon>
        <taxon>Candidatus Heimdallarchaeaceae</taxon>
        <taxon>Candidatus Heimdallarchaeum</taxon>
    </lineage>
</organism>
<dbReference type="InterPro" id="IPR003692">
    <property type="entry name" value="Hydantoinase_B"/>
</dbReference>
<dbReference type="GO" id="GO:0017168">
    <property type="term" value="F:5-oxoprolinase (ATP-hydrolyzing) activity"/>
    <property type="evidence" value="ECO:0007669"/>
    <property type="project" value="TreeGrafter"/>
</dbReference>
<evidence type="ECO:0000313" key="2">
    <source>
        <dbReference type="EMBL" id="UJG42759.1"/>
    </source>
</evidence>
<dbReference type="AlphaFoldDB" id="A0A9Y1BPF3"/>
<reference evidence="2" key="1">
    <citation type="journal article" date="2022" name="Nat. Microbiol.">
        <title>Unique mobile elements and scalable gene flow at the prokaryote-eukaryote boundary revealed by circularized Asgard archaea genomes.</title>
        <authorList>
            <person name="Wu F."/>
            <person name="Speth D.R."/>
            <person name="Philosof A."/>
            <person name="Cremiere A."/>
            <person name="Narayanan A."/>
            <person name="Barco R.A."/>
            <person name="Connon S.A."/>
            <person name="Amend J.P."/>
            <person name="Antoshechkin I.A."/>
            <person name="Orphan V.J."/>
        </authorList>
    </citation>
    <scope>NUCLEOTIDE SEQUENCE</scope>
    <source>
        <strain evidence="2">PR6</strain>
    </source>
</reference>
<sequence length="525" mass="57582">MSDQFNLIEVQVINQALRNVAIETGIVLQRSAFSPNIRDRLDFSSAIMDSQGRLLAQAEHIPVHLGAMPESVKAIIKHFGENNIEDGDIYISNDPYSGGTHLPDITIVKPIFFEQKLVGYIANRCHHADVGGVVPGSMPGGKYLLHEEGFIIKPTLIERKGKLNEEWLDVFLENVRVPYERKGDLQAQLASTKIGEKKFQSLLAKYSLPRVQKVIEFLINRSRSASLHLIQSIPEGNTYSFTDYMDNDGVTDEPIPITAEVKRCGEELIVDYSKSSKQVEGNINAPLAVTLSATYYLIRALVPRDYATNYGLYEPLKVITKKGTLVDPLPPAGVAAGNVETSQRIVDVLLGVFSQIFPDDIPAASSGTMNNIIIGGTHKGHQFTYYETIAGGIGAGKDYSPPSAKHSHMTNTRNTPIEVLETYYPLQVLEYSILESTGGKGKWSGSNGIRRSIKLLAEEATLSIQSERRNHSPFGLFGGMPGRKGKNILVSSDKQSILPSKTTRKIKKGDIVIIETPGGGGYESV</sequence>
<accession>A0A9Y1BPF3</accession>
<dbReference type="GO" id="GO:0005829">
    <property type="term" value="C:cytosol"/>
    <property type="evidence" value="ECO:0007669"/>
    <property type="project" value="TreeGrafter"/>
</dbReference>
<dbReference type="Pfam" id="PF02538">
    <property type="entry name" value="Hydantoinase_B"/>
    <property type="match status" value="1"/>
</dbReference>
<dbReference type="Proteomes" id="UP001200513">
    <property type="component" value="Chromosome"/>
</dbReference>